<keyword evidence="1 6" id="KW-0808">Transferase</keyword>
<dbReference type="RefSeq" id="WP_198507953.1">
    <property type="nucleotide sequence ID" value="NZ_CP024962.1"/>
</dbReference>
<dbReference type="InterPro" id="IPR016064">
    <property type="entry name" value="NAD/diacylglycerol_kinase_sf"/>
</dbReference>
<dbReference type="EMBL" id="CP024962">
    <property type="protein sequence ID" value="ATZ16566.1"/>
    <property type="molecule type" value="Genomic_DNA"/>
</dbReference>
<evidence type="ECO:0000256" key="2">
    <source>
        <dbReference type="ARBA" id="ARBA00022777"/>
    </source>
</evidence>
<dbReference type="InterPro" id="IPR017438">
    <property type="entry name" value="ATP-NAD_kinase_N"/>
</dbReference>
<comment type="caution">
    <text evidence="6">Lacks conserved residue(s) required for the propagation of feature annotation.</text>
</comment>
<evidence type="ECO:0000256" key="6">
    <source>
        <dbReference type="HAMAP-Rule" id="MF_00361"/>
    </source>
</evidence>
<keyword evidence="3 6" id="KW-0521">NADP</keyword>
<keyword evidence="6" id="KW-0547">Nucleotide-binding</keyword>
<dbReference type="InterPro" id="IPR017437">
    <property type="entry name" value="ATP-NAD_kinase_PpnK-typ_C"/>
</dbReference>
<feature type="binding site" evidence="6">
    <location>
        <begin position="47"/>
        <end position="48"/>
    </location>
    <ligand>
        <name>NAD(+)</name>
        <dbReference type="ChEBI" id="CHEBI:57540"/>
    </ligand>
</feature>
<dbReference type="Pfam" id="PF20143">
    <property type="entry name" value="NAD_kinase_C"/>
    <property type="match status" value="1"/>
</dbReference>
<feature type="active site" description="Proton acceptor" evidence="6">
    <location>
        <position position="47"/>
    </location>
</feature>
<feature type="binding site" evidence="6">
    <location>
        <position position="145"/>
    </location>
    <ligand>
        <name>NAD(+)</name>
        <dbReference type="ChEBI" id="CHEBI:57540"/>
    </ligand>
</feature>
<gene>
    <name evidence="7" type="primary">ppnK</name>
    <name evidence="6" type="synonym">nadK</name>
    <name evidence="7" type="ORF">EFREU_v1c05450</name>
</gene>
<comment type="catalytic activity">
    <reaction evidence="5 6">
        <text>NAD(+) + ATP = ADP + NADP(+) + H(+)</text>
        <dbReference type="Rhea" id="RHEA:18629"/>
        <dbReference type="ChEBI" id="CHEBI:15378"/>
        <dbReference type="ChEBI" id="CHEBI:30616"/>
        <dbReference type="ChEBI" id="CHEBI:57540"/>
        <dbReference type="ChEBI" id="CHEBI:58349"/>
        <dbReference type="ChEBI" id="CHEBI:456216"/>
        <dbReference type="EC" id="2.7.1.23"/>
    </reaction>
</comment>
<dbReference type="KEGG" id="efr:EFREU_v1c05450"/>
<evidence type="ECO:0000256" key="4">
    <source>
        <dbReference type="ARBA" id="ARBA00023027"/>
    </source>
</evidence>
<dbReference type="PANTHER" id="PTHR20275">
    <property type="entry name" value="NAD KINASE"/>
    <property type="match status" value="1"/>
</dbReference>
<comment type="cofactor">
    <cofactor evidence="6">
        <name>a divalent metal cation</name>
        <dbReference type="ChEBI" id="CHEBI:60240"/>
    </cofactor>
</comment>
<dbReference type="GO" id="GO:0003951">
    <property type="term" value="F:NAD+ kinase activity"/>
    <property type="evidence" value="ECO:0007669"/>
    <property type="project" value="UniProtKB-UniRule"/>
</dbReference>
<sequence>MITYAIVTNDYPESIALKSQLKEMIKLNPSYLEVHTKPDYVFVIGGDGTFLNAVHLFENDLKTTTFIPMKFGGIGFYTNHNTTADLELILKSGLDQNHHYFEYSLLELLNGSKTHYSLNEIKIVNNIRPLELDVLINNEKLETFRGTGLVFATPSGSTGFAKSAGGPIIYPNIDIFEMLELFPVSTNKFRTLNAPMIFSKNQTLSIVLKKPPEVAVSIDTKDIKIEDPLIIVKLSQAKVKVMSLSSEEITKTKLLKSIFVLQDRTKN</sequence>
<comment type="function">
    <text evidence="6">Involved in the regulation of the intracellular balance of NAD and NADP, and is a key enzyme in the biosynthesis of NADP. Catalyzes specifically the phosphorylation on 2'-hydroxyl of the adenosine moiety of NAD to yield NADP.</text>
</comment>
<feature type="binding site" evidence="6">
    <location>
        <begin position="119"/>
        <end position="120"/>
    </location>
    <ligand>
        <name>NAD(+)</name>
        <dbReference type="ChEBI" id="CHEBI:57540"/>
    </ligand>
</feature>
<keyword evidence="8" id="KW-1185">Reference proteome</keyword>
<dbReference type="GO" id="GO:0005737">
    <property type="term" value="C:cytoplasm"/>
    <property type="evidence" value="ECO:0007669"/>
    <property type="project" value="UniProtKB-SubCell"/>
</dbReference>
<accession>A0A2K8NSM9</accession>
<name>A0A2K8NSM9_9MOLU</name>
<dbReference type="GO" id="GO:0006741">
    <property type="term" value="P:NADP+ biosynthetic process"/>
    <property type="evidence" value="ECO:0007669"/>
    <property type="project" value="UniProtKB-UniRule"/>
</dbReference>
<keyword evidence="4 6" id="KW-0520">NAD</keyword>
<dbReference type="SUPFAM" id="SSF111331">
    <property type="entry name" value="NAD kinase/diacylglycerol kinase-like"/>
    <property type="match status" value="1"/>
</dbReference>
<proteinExistence type="inferred from homology"/>
<dbReference type="PANTHER" id="PTHR20275:SF0">
    <property type="entry name" value="NAD KINASE"/>
    <property type="match status" value="1"/>
</dbReference>
<keyword evidence="6" id="KW-0067">ATP-binding</keyword>
<reference evidence="7 8" key="1">
    <citation type="submission" date="2017-11" db="EMBL/GenBank/DDBJ databases">
        <title>Genome sequence of Entomoplasma freundtii BARC 318 (ATCC 51999).</title>
        <authorList>
            <person name="Lo W.-S."/>
            <person name="Gasparich G.E."/>
            <person name="Kuo C.-H."/>
        </authorList>
    </citation>
    <scope>NUCLEOTIDE SEQUENCE [LARGE SCALE GENOMIC DNA]</scope>
    <source>
        <strain evidence="7 8">BARC 318</strain>
    </source>
</reference>
<dbReference type="Proteomes" id="UP000232222">
    <property type="component" value="Chromosome"/>
</dbReference>
<evidence type="ECO:0000313" key="8">
    <source>
        <dbReference type="Proteomes" id="UP000232222"/>
    </source>
</evidence>
<dbReference type="GO" id="GO:0046872">
    <property type="term" value="F:metal ion binding"/>
    <property type="evidence" value="ECO:0007669"/>
    <property type="project" value="UniProtKB-UniRule"/>
</dbReference>
<dbReference type="AlphaFoldDB" id="A0A2K8NSM9"/>
<dbReference type="GO" id="GO:0019674">
    <property type="term" value="P:NAD+ metabolic process"/>
    <property type="evidence" value="ECO:0007669"/>
    <property type="project" value="InterPro"/>
</dbReference>
<organism evidence="7 8">
    <name type="scientific">Entomoplasma freundtii</name>
    <dbReference type="NCBI Taxonomy" id="74700"/>
    <lineage>
        <taxon>Bacteria</taxon>
        <taxon>Bacillati</taxon>
        <taxon>Mycoplasmatota</taxon>
        <taxon>Mollicutes</taxon>
        <taxon>Entomoplasmatales</taxon>
        <taxon>Entomoplasmataceae</taxon>
        <taxon>Entomoplasma</taxon>
    </lineage>
</organism>
<dbReference type="GO" id="GO:0051287">
    <property type="term" value="F:NAD binding"/>
    <property type="evidence" value="ECO:0007669"/>
    <property type="project" value="UniProtKB-ARBA"/>
</dbReference>
<comment type="similarity">
    <text evidence="6">Belongs to the NAD kinase family.</text>
</comment>
<dbReference type="HAMAP" id="MF_00361">
    <property type="entry name" value="NAD_kinase"/>
    <property type="match status" value="1"/>
</dbReference>
<dbReference type="GO" id="GO:0005524">
    <property type="term" value="F:ATP binding"/>
    <property type="evidence" value="ECO:0007669"/>
    <property type="project" value="UniProtKB-KW"/>
</dbReference>
<dbReference type="Gene3D" id="2.60.200.30">
    <property type="entry name" value="Probable inorganic polyphosphate/atp-NAD kinase, domain 2"/>
    <property type="match status" value="1"/>
</dbReference>
<keyword evidence="6" id="KW-0963">Cytoplasm</keyword>
<dbReference type="EC" id="2.7.1.23" evidence="6"/>
<protein>
    <recommendedName>
        <fullName evidence="6">NAD kinase</fullName>
        <ecNumber evidence="6">2.7.1.23</ecNumber>
    </recommendedName>
    <alternativeName>
        <fullName evidence="6">ATP-dependent NAD kinase</fullName>
    </alternativeName>
</protein>
<dbReference type="Gene3D" id="3.40.50.10330">
    <property type="entry name" value="Probable inorganic polyphosphate/atp-NAD kinase, domain 1"/>
    <property type="match status" value="1"/>
</dbReference>
<evidence type="ECO:0000313" key="7">
    <source>
        <dbReference type="EMBL" id="ATZ16566.1"/>
    </source>
</evidence>
<dbReference type="InterPro" id="IPR002504">
    <property type="entry name" value="NADK"/>
</dbReference>
<evidence type="ECO:0000256" key="1">
    <source>
        <dbReference type="ARBA" id="ARBA00022679"/>
    </source>
</evidence>
<evidence type="ECO:0000256" key="3">
    <source>
        <dbReference type="ARBA" id="ARBA00022857"/>
    </source>
</evidence>
<comment type="subcellular location">
    <subcellularLocation>
        <location evidence="6">Cytoplasm</location>
    </subcellularLocation>
</comment>
<keyword evidence="2 6" id="KW-0418">Kinase</keyword>
<evidence type="ECO:0000256" key="5">
    <source>
        <dbReference type="ARBA" id="ARBA00047925"/>
    </source>
</evidence>